<evidence type="ECO:0000256" key="1">
    <source>
        <dbReference type="ARBA" id="ARBA00005254"/>
    </source>
</evidence>
<reference evidence="6" key="1">
    <citation type="journal article" date="2019" name="Int. J. Syst. Evol. Microbiol.">
        <title>The Global Catalogue of Microorganisms (GCM) 10K type strain sequencing project: providing services to taxonomists for standard genome sequencing and annotation.</title>
        <authorList>
            <consortium name="The Broad Institute Genomics Platform"/>
            <consortium name="The Broad Institute Genome Sequencing Center for Infectious Disease"/>
            <person name="Wu L."/>
            <person name="Ma J."/>
        </authorList>
    </citation>
    <scope>NUCLEOTIDE SEQUENCE [LARGE SCALE GENOMIC DNA]</scope>
    <source>
        <strain evidence="6">NCAIM B.02333</strain>
    </source>
</reference>
<organism evidence="5 6">
    <name type="scientific">Aquipuribacter hungaricus</name>
    <dbReference type="NCBI Taxonomy" id="545624"/>
    <lineage>
        <taxon>Bacteria</taxon>
        <taxon>Bacillati</taxon>
        <taxon>Actinomycetota</taxon>
        <taxon>Actinomycetes</taxon>
        <taxon>Micrococcales</taxon>
        <taxon>Intrasporangiaceae</taxon>
        <taxon>Aquipuribacter</taxon>
    </lineage>
</organism>
<dbReference type="PANTHER" id="PTHR11941">
    <property type="entry name" value="ENOYL-COA HYDRATASE-RELATED"/>
    <property type="match status" value="1"/>
</dbReference>
<evidence type="ECO:0000256" key="4">
    <source>
        <dbReference type="RuleBase" id="RU003707"/>
    </source>
</evidence>
<evidence type="ECO:0000313" key="6">
    <source>
        <dbReference type="Proteomes" id="UP001595685"/>
    </source>
</evidence>
<evidence type="ECO:0000256" key="3">
    <source>
        <dbReference type="ARBA" id="ARBA00023239"/>
    </source>
</evidence>
<dbReference type="Gene3D" id="3.90.226.10">
    <property type="entry name" value="2-enoyl-CoA Hydratase, Chain A, domain 1"/>
    <property type="match status" value="1"/>
</dbReference>
<dbReference type="Proteomes" id="UP001595685">
    <property type="component" value="Unassembled WGS sequence"/>
</dbReference>
<sequence length="267" mass="27642">MATAQQWVRLVDEDPEGHVVSLVLDRPEARNAISVELARQVGAATQQLHGRRTLRAVVLRSTREDAFCVGADLKERRHATEADLLAARATSRACYGGVLGLPVPVVAAVTGYALGGGCELALACDLLVGDAATVLGLPEVGVGLVPGGGGTQLAQRRLGAGRAADLVLTGRRVDGAEAYRIGLLDRLATTGTVVEVATALARETASRSPASVRAAKAAMRAGAALPLADALEVEDAAWRGVVAGPDRAEGIAAFVEKRQPRWADPLP</sequence>
<evidence type="ECO:0000313" key="5">
    <source>
        <dbReference type="EMBL" id="MFC3689298.1"/>
    </source>
</evidence>
<proteinExistence type="inferred from homology"/>
<gene>
    <name evidence="5" type="ORF">ACFOLH_13195</name>
</gene>
<evidence type="ECO:0000256" key="2">
    <source>
        <dbReference type="ARBA" id="ARBA00023098"/>
    </source>
</evidence>
<name>A0ABV7WHJ6_9MICO</name>
<dbReference type="InterPro" id="IPR018376">
    <property type="entry name" value="Enoyl-CoA_hyd/isom_CS"/>
</dbReference>
<dbReference type="InterPro" id="IPR014748">
    <property type="entry name" value="Enoyl-CoA_hydra_C"/>
</dbReference>
<dbReference type="CDD" id="cd06558">
    <property type="entry name" value="crotonase-like"/>
    <property type="match status" value="1"/>
</dbReference>
<dbReference type="InterPro" id="IPR029045">
    <property type="entry name" value="ClpP/crotonase-like_dom_sf"/>
</dbReference>
<dbReference type="PROSITE" id="PS00166">
    <property type="entry name" value="ENOYL_COA_HYDRATASE"/>
    <property type="match status" value="1"/>
</dbReference>
<comment type="similarity">
    <text evidence="1 4">Belongs to the enoyl-CoA hydratase/isomerase family.</text>
</comment>
<dbReference type="PANTHER" id="PTHR11941:SF169">
    <property type="entry name" value="(7AS)-7A-METHYL-1,5-DIOXO-2,3,5,6,7,7A-HEXAHYDRO-1H-INDENE-CARBOXYL-COA HYDROLASE"/>
    <property type="match status" value="1"/>
</dbReference>
<dbReference type="RefSeq" id="WP_340295636.1">
    <property type="nucleotide sequence ID" value="NZ_JBBEOI010000272.1"/>
</dbReference>
<dbReference type="Pfam" id="PF00378">
    <property type="entry name" value="ECH_1"/>
    <property type="match status" value="1"/>
</dbReference>
<comment type="caution">
    <text evidence="5">The sequence shown here is derived from an EMBL/GenBank/DDBJ whole genome shotgun (WGS) entry which is preliminary data.</text>
</comment>
<protein>
    <submittedName>
        <fullName evidence="5">Enoyl-CoA hydratase/isomerase family protein</fullName>
    </submittedName>
</protein>
<dbReference type="SUPFAM" id="SSF52096">
    <property type="entry name" value="ClpP/crotonase"/>
    <property type="match status" value="1"/>
</dbReference>
<dbReference type="EMBL" id="JBHRWW010000009">
    <property type="protein sequence ID" value="MFC3689298.1"/>
    <property type="molecule type" value="Genomic_DNA"/>
</dbReference>
<accession>A0ABV7WHJ6</accession>
<dbReference type="InterPro" id="IPR001753">
    <property type="entry name" value="Enoyl-CoA_hydra/iso"/>
</dbReference>
<keyword evidence="3" id="KW-0456">Lyase</keyword>
<keyword evidence="2" id="KW-0443">Lipid metabolism</keyword>
<dbReference type="Gene3D" id="1.10.12.10">
    <property type="entry name" value="Lyase 2-enoyl-coa Hydratase, Chain A, domain 2"/>
    <property type="match status" value="1"/>
</dbReference>
<keyword evidence="6" id="KW-1185">Reference proteome</keyword>